<accession>M4HX78</accession>
<reference evidence="2" key="1">
    <citation type="journal article" date="2013" name="Mar. Drugs">
        <title>Assessing the effectiveness of functional genetic screens for the identification of bioactive metabolites.</title>
        <authorList>
            <person name="Penesyan A."/>
            <person name="Ballestriero F."/>
            <person name="Daim M."/>
            <person name="Kjelleberg S."/>
            <person name="Thomas T."/>
            <person name="Egan S."/>
        </authorList>
    </citation>
    <scope>NUCLEOTIDE SEQUENCE</scope>
    <source>
        <strain evidence="2">D250</strain>
    </source>
</reference>
<dbReference type="Pfam" id="PF12697">
    <property type="entry name" value="Abhydrolase_6"/>
    <property type="match status" value="1"/>
</dbReference>
<dbReference type="Gene3D" id="3.40.50.1820">
    <property type="entry name" value="alpha/beta hydrolase"/>
    <property type="match status" value="1"/>
</dbReference>
<dbReference type="InterPro" id="IPR050266">
    <property type="entry name" value="AB_hydrolase_sf"/>
</dbReference>
<dbReference type="AlphaFoldDB" id="M4HX78"/>
<dbReference type="PANTHER" id="PTHR43798">
    <property type="entry name" value="MONOACYLGLYCEROL LIPASE"/>
    <property type="match status" value="1"/>
</dbReference>
<proteinExistence type="predicted"/>
<evidence type="ECO:0000259" key="1">
    <source>
        <dbReference type="Pfam" id="PF12697"/>
    </source>
</evidence>
<dbReference type="InterPro" id="IPR029058">
    <property type="entry name" value="AB_hydrolase_fold"/>
</dbReference>
<name>M4HX78_9GAMM</name>
<dbReference type="EMBL" id="JX523957">
    <property type="protein sequence ID" value="AFT64172.1"/>
    <property type="molecule type" value="Genomic_DNA"/>
</dbReference>
<dbReference type="EMBL" id="JX523954">
    <property type="protein sequence ID" value="AFT64091.1"/>
    <property type="molecule type" value="Genomic_DNA"/>
</dbReference>
<organism evidence="2">
    <name type="scientific">gamma proteobacterium D250</name>
    <dbReference type="NCBI Taxonomy" id="649546"/>
    <lineage>
        <taxon>Bacteria</taxon>
        <taxon>Pseudomonadati</taxon>
        <taxon>Pseudomonadota</taxon>
        <taxon>Gammaproteobacteria</taxon>
    </lineage>
</organism>
<evidence type="ECO:0000313" key="2">
    <source>
        <dbReference type="EMBL" id="AFT64172.1"/>
    </source>
</evidence>
<protein>
    <submittedName>
        <fullName evidence="2">Putative hydrolase protein</fullName>
    </submittedName>
</protein>
<keyword evidence="2" id="KW-0378">Hydrolase</keyword>
<dbReference type="GO" id="GO:0016787">
    <property type="term" value="F:hydrolase activity"/>
    <property type="evidence" value="ECO:0007669"/>
    <property type="project" value="UniProtKB-KW"/>
</dbReference>
<dbReference type="SUPFAM" id="SSF53474">
    <property type="entry name" value="alpha/beta-Hydrolases"/>
    <property type="match status" value="1"/>
</dbReference>
<dbReference type="InterPro" id="IPR000073">
    <property type="entry name" value="AB_hydrolase_1"/>
</dbReference>
<feature type="domain" description="AB hydrolase-1" evidence="1">
    <location>
        <begin position="40"/>
        <end position="279"/>
    </location>
</feature>
<sequence length="294" mass="32712">MIRAGKGIDKADYMSGNKKASITINDHSIHFYQEGLGDPILFVHGALADARMWEDHCKILSREFKVTAFTQRHFGNPGYSSKDPFGIDTHAHDLVGLIDGLAIGPVHLVGWSYGADVSLSAAIKAPHLFKSLYLYEPEDPGYLNTEARAKYHSEAKATFTDAYKAVADNQLDIAVKKLIDDFGKRADYFSQQLLRYRIQQLDNAHTLSPQLNQTEQPAINANKLSKISIPTSVVCGSETHQMFKIVAYSAATLIPGAHLLEVNSANHMLPREEPVRFCQLVKESIHQKFCINSE</sequence>